<dbReference type="Proteomes" id="UP000321574">
    <property type="component" value="Unassembled WGS sequence"/>
</dbReference>
<organism evidence="1 2">
    <name type="scientific">Cerasibacillus terrae</name>
    <dbReference type="NCBI Taxonomy" id="2498845"/>
    <lineage>
        <taxon>Bacteria</taxon>
        <taxon>Bacillati</taxon>
        <taxon>Bacillota</taxon>
        <taxon>Bacilli</taxon>
        <taxon>Bacillales</taxon>
        <taxon>Bacillaceae</taxon>
        <taxon>Cerasibacillus</taxon>
    </lineage>
</organism>
<keyword evidence="1" id="KW-0946">Virion</keyword>
<protein>
    <submittedName>
        <fullName evidence="1">Spore coat protein</fullName>
    </submittedName>
</protein>
<proteinExistence type="predicted"/>
<dbReference type="RefSeq" id="WP_147666871.1">
    <property type="nucleotide sequence ID" value="NZ_VDUW01000004.1"/>
</dbReference>
<name>A0A5C8NV64_9BACI</name>
<dbReference type="OrthoDB" id="2452736at2"/>
<accession>A0A5C8NV64</accession>
<keyword evidence="1" id="KW-0167">Capsid protein</keyword>
<keyword evidence="2" id="KW-1185">Reference proteome</keyword>
<dbReference type="AlphaFoldDB" id="A0A5C8NV64"/>
<sequence length="174" mass="20011">MSTLPSVDLGLMAEHLSTHEGMINKLKVYHINTTNPDLKGIIALQINVMMSHVRVMLFLINPNNNEYVEVPDLNMYDVSNQRADGTGVNKYNDKWIALEAHAGAKLMSNENYTSALLMKNRNVRNAHVEMALQQLEIQKRYSDFINRMGWSFVPHADTQEQVKTYQHFQHLLNN</sequence>
<reference evidence="1 2" key="1">
    <citation type="submission" date="2019-06" db="EMBL/GenBank/DDBJ databases">
        <title>Cerasibacillus sp. nov., isolated from maize field.</title>
        <authorList>
            <person name="Lin S.-Y."/>
            <person name="Tsai C.-F."/>
            <person name="Young C.-C."/>
        </authorList>
    </citation>
    <scope>NUCLEOTIDE SEQUENCE [LARGE SCALE GENOMIC DNA]</scope>
    <source>
        <strain evidence="1 2">CC-CFT480</strain>
    </source>
</reference>
<dbReference type="Gene3D" id="1.20.1260.10">
    <property type="match status" value="1"/>
</dbReference>
<gene>
    <name evidence="1" type="ORF">FHP05_08005</name>
</gene>
<dbReference type="EMBL" id="VDUW01000004">
    <property type="protein sequence ID" value="TXL65071.1"/>
    <property type="molecule type" value="Genomic_DNA"/>
</dbReference>
<dbReference type="InterPro" id="IPR012347">
    <property type="entry name" value="Ferritin-like"/>
</dbReference>
<evidence type="ECO:0000313" key="1">
    <source>
        <dbReference type="EMBL" id="TXL65071.1"/>
    </source>
</evidence>
<comment type="caution">
    <text evidence="1">The sequence shown here is derived from an EMBL/GenBank/DDBJ whole genome shotgun (WGS) entry which is preliminary data.</text>
</comment>
<evidence type="ECO:0000313" key="2">
    <source>
        <dbReference type="Proteomes" id="UP000321574"/>
    </source>
</evidence>